<dbReference type="Proteomes" id="UP000078200">
    <property type="component" value="Unassembled WGS sequence"/>
</dbReference>
<sequence>MAKEAKRKSLTGNCKQPRSQESEYNSSMSPNNHNTIKMLGPAWLPREDAVCINVISSERSKMIISIISDVASIFDALGLLRPVVVATKIMIQELKLQNNKSIPRHVLHKSNKNAIQRHNFVDVPLGQNLDERSAVTSSLPSICWEDTLPKLSGLASVSSMNFSPGTGQAKMGAVHKSHKSAVLNQPAVVSLSAGSELAVIATRKDLAYSYKKFWSREVNNSFIYYESRSSHNFKGRVSINDAKVAVQSFQLSLRHSGMMIQQKYGIKQICHQFFGVEPVV</sequence>
<dbReference type="EnsemblMetazoa" id="GAUT026049-RA">
    <property type="protein sequence ID" value="GAUT026049-PA"/>
    <property type="gene ID" value="GAUT026049"/>
</dbReference>
<dbReference type="Pfam" id="PF05380">
    <property type="entry name" value="Peptidase_A17"/>
    <property type="match status" value="1"/>
</dbReference>
<dbReference type="InterPro" id="IPR008042">
    <property type="entry name" value="Retrotrans_Pao"/>
</dbReference>
<accession>A0A1A9V4W9</accession>
<feature type="region of interest" description="Disordered" evidence="1">
    <location>
        <begin position="1"/>
        <end position="31"/>
    </location>
</feature>
<reference evidence="2" key="1">
    <citation type="submission" date="2020-05" db="UniProtKB">
        <authorList>
            <consortium name="EnsemblMetazoa"/>
        </authorList>
    </citation>
    <scope>IDENTIFICATION</scope>
    <source>
        <strain evidence="2">TTRI</strain>
    </source>
</reference>
<evidence type="ECO:0000313" key="3">
    <source>
        <dbReference type="Proteomes" id="UP000078200"/>
    </source>
</evidence>
<keyword evidence="3" id="KW-1185">Reference proteome</keyword>
<name>A0A1A9V4W9_GLOAU</name>
<evidence type="ECO:0000256" key="1">
    <source>
        <dbReference type="SAM" id="MobiDB-lite"/>
    </source>
</evidence>
<dbReference type="AlphaFoldDB" id="A0A1A9V4W9"/>
<organism evidence="2 3">
    <name type="scientific">Glossina austeni</name>
    <name type="common">Savannah tsetse fly</name>
    <dbReference type="NCBI Taxonomy" id="7395"/>
    <lineage>
        <taxon>Eukaryota</taxon>
        <taxon>Metazoa</taxon>
        <taxon>Ecdysozoa</taxon>
        <taxon>Arthropoda</taxon>
        <taxon>Hexapoda</taxon>
        <taxon>Insecta</taxon>
        <taxon>Pterygota</taxon>
        <taxon>Neoptera</taxon>
        <taxon>Endopterygota</taxon>
        <taxon>Diptera</taxon>
        <taxon>Brachycera</taxon>
        <taxon>Muscomorpha</taxon>
        <taxon>Hippoboscoidea</taxon>
        <taxon>Glossinidae</taxon>
        <taxon>Glossina</taxon>
    </lineage>
</organism>
<evidence type="ECO:0000313" key="2">
    <source>
        <dbReference type="EnsemblMetazoa" id="GAUT026049-PA"/>
    </source>
</evidence>
<proteinExistence type="predicted"/>
<protein>
    <submittedName>
        <fullName evidence="2">Uncharacterized protein</fullName>
    </submittedName>
</protein>
<feature type="compositionally biased region" description="Polar residues" evidence="1">
    <location>
        <begin position="10"/>
        <end position="31"/>
    </location>
</feature>
<dbReference type="VEuPathDB" id="VectorBase:GAUT026049"/>